<sequence length="95" mass="10671">SRNLASGTLTNESSLPAICPLNNNLSSQQQPYLATQSLPLHQQPYLTTQQLYSTTQQPYLTTQQPYSATQQPYPATQLYMDSLTLNEATSKYKKQ</sequence>
<accession>A0ACA9K7Y5</accession>
<evidence type="ECO:0000313" key="2">
    <source>
        <dbReference type="Proteomes" id="UP000789702"/>
    </source>
</evidence>
<keyword evidence="2" id="KW-1185">Reference proteome</keyword>
<gene>
    <name evidence="1" type="ORF">DHETER_LOCUS1147</name>
</gene>
<protein>
    <submittedName>
        <fullName evidence="1">15908_t:CDS:1</fullName>
    </submittedName>
</protein>
<evidence type="ECO:0000313" key="1">
    <source>
        <dbReference type="EMBL" id="CAG8457829.1"/>
    </source>
</evidence>
<comment type="caution">
    <text evidence="1">The sequence shown here is derived from an EMBL/GenBank/DDBJ whole genome shotgun (WGS) entry which is preliminary data.</text>
</comment>
<organism evidence="1 2">
    <name type="scientific">Dentiscutata heterogama</name>
    <dbReference type="NCBI Taxonomy" id="1316150"/>
    <lineage>
        <taxon>Eukaryota</taxon>
        <taxon>Fungi</taxon>
        <taxon>Fungi incertae sedis</taxon>
        <taxon>Mucoromycota</taxon>
        <taxon>Glomeromycotina</taxon>
        <taxon>Glomeromycetes</taxon>
        <taxon>Diversisporales</taxon>
        <taxon>Gigasporaceae</taxon>
        <taxon>Dentiscutata</taxon>
    </lineage>
</organism>
<dbReference type="Proteomes" id="UP000789702">
    <property type="component" value="Unassembled WGS sequence"/>
</dbReference>
<feature type="non-terminal residue" evidence="1">
    <location>
        <position position="1"/>
    </location>
</feature>
<dbReference type="EMBL" id="CAJVPU010000650">
    <property type="protein sequence ID" value="CAG8457829.1"/>
    <property type="molecule type" value="Genomic_DNA"/>
</dbReference>
<proteinExistence type="predicted"/>
<reference evidence="1" key="1">
    <citation type="submission" date="2021-06" db="EMBL/GenBank/DDBJ databases">
        <authorList>
            <person name="Kallberg Y."/>
            <person name="Tangrot J."/>
            <person name="Rosling A."/>
        </authorList>
    </citation>
    <scope>NUCLEOTIDE SEQUENCE</scope>
    <source>
        <strain evidence="1">IL203A</strain>
    </source>
</reference>
<name>A0ACA9K7Y5_9GLOM</name>